<proteinExistence type="predicted"/>
<gene>
    <name evidence="1" type="ORF">BT96DRAFT_648038</name>
</gene>
<protein>
    <submittedName>
        <fullName evidence="1">Uncharacterized protein</fullName>
    </submittedName>
</protein>
<name>A0A6A4GGC1_9AGAR</name>
<dbReference type="EMBL" id="ML770126">
    <property type="protein sequence ID" value="KAE9384538.1"/>
    <property type="molecule type" value="Genomic_DNA"/>
</dbReference>
<reference evidence="1" key="1">
    <citation type="journal article" date="2019" name="Environ. Microbiol.">
        <title>Fungal ecological strategies reflected in gene transcription - a case study of two litter decomposers.</title>
        <authorList>
            <person name="Barbi F."/>
            <person name="Kohler A."/>
            <person name="Barry K."/>
            <person name="Baskaran P."/>
            <person name="Daum C."/>
            <person name="Fauchery L."/>
            <person name="Ihrmark K."/>
            <person name="Kuo A."/>
            <person name="LaButti K."/>
            <person name="Lipzen A."/>
            <person name="Morin E."/>
            <person name="Grigoriev I.V."/>
            <person name="Henrissat B."/>
            <person name="Lindahl B."/>
            <person name="Martin F."/>
        </authorList>
    </citation>
    <scope>NUCLEOTIDE SEQUENCE</scope>
    <source>
        <strain evidence="1">JB14</strain>
    </source>
</reference>
<evidence type="ECO:0000313" key="1">
    <source>
        <dbReference type="EMBL" id="KAE9384538.1"/>
    </source>
</evidence>
<sequence>MSMSFNLLFSFLEKYRVLIDLFQTPYSRFRSTDSFHHHMSFLVGKGIRKNELMSTSFDLLLSFLEQYRVMIVLFHTPYSRFTSTALFRRNVSFWVGKGTRRRHELMLMH</sequence>
<accession>A0A6A4GGC1</accession>
<dbReference type="AlphaFoldDB" id="A0A6A4GGC1"/>
<keyword evidence="2" id="KW-1185">Reference proteome</keyword>
<evidence type="ECO:0000313" key="2">
    <source>
        <dbReference type="Proteomes" id="UP000799118"/>
    </source>
</evidence>
<organism evidence="1 2">
    <name type="scientific">Gymnopus androsaceus JB14</name>
    <dbReference type="NCBI Taxonomy" id="1447944"/>
    <lineage>
        <taxon>Eukaryota</taxon>
        <taxon>Fungi</taxon>
        <taxon>Dikarya</taxon>
        <taxon>Basidiomycota</taxon>
        <taxon>Agaricomycotina</taxon>
        <taxon>Agaricomycetes</taxon>
        <taxon>Agaricomycetidae</taxon>
        <taxon>Agaricales</taxon>
        <taxon>Marasmiineae</taxon>
        <taxon>Omphalotaceae</taxon>
        <taxon>Gymnopus</taxon>
    </lineage>
</organism>
<dbReference type="Proteomes" id="UP000799118">
    <property type="component" value="Unassembled WGS sequence"/>
</dbReference>